<dbReference type="Proteomes" id="UP000319817">
    <property type="component" value="Chromosome"/>
</dbReference>
<evidence type="ECO:0000313" key="8">
    <source>
        <dbReference type="Proteomes" id="UP000319817"/>
    </source>
</evidence>
<keyword evidence="8" id="KW-1185">Reference proteome</keyword>
<dbReference type="EMBL" id="CP036526">
    <property type="protein sequence ID" value="QDT08074.1"/>
    <property type="molecule type" value="Genomic_DNA"/>
</dbReference>
<dbReference type="GO" id="GO:0016788">
    <property type="term" value="F:hydrolase activity, acting on ester bonds"/>
    <property type="evidence" value="ECO:0007669"/>
    <property type="project" value="InterPro"/>
</dbReference>
<dbReference type="Gene3D" id="3.40.630.10">
    <property type="entry name" value="Zn peptidases"/>
    <property type="match status" value="1"/>
</dbReference>
<evidence type="ECO:0000256" key="4">
    <source>
        <dbReference type="ARBA" id="ARBA00022833"/>
    </source>
</evidence>
<dbReference type="InterPro" id="IPR055438">
    <property type="entry name" value="AstE_AspA_cat"/>
</dbReference>
<keyword evidence="4" id="KW-0862">Zinc</keyword>
<dbReference type="PANTHER" id="PTHR37326">
    <property type="entry name" value="BLL3975 PROTEIN"/>
    <property type="match status" value="1"/>
</dbReference>
<evidence type="ECO:0000313" key="7">
    <source>
        <dbReference type="EMBL" id="QDT08074.1"/>
    </source>
</evidence>
<evidence type="ECO:0000256" key="2">
    <source>
        <dbReference type="ARBA" id="ARBA00022723"/>
    </source>
</evidence>
<evidence type="ECO:0000256" key="3">
    <source>
        <dbReference type="ARBA" id="ARBA00022801"/>
    </source>
</evidence>
<dbReference type="CDD" id="cd06251">
    <property type="entry name" value="M14_ASTE_ASPA-like"/>
    <property type="match status" value="1"/>
</dbReference>
<dbReference type="Pfam" id="PF24827">
    <property type="entry name" value="AstE_AspA_cat"/>
    <property type="match status" value="1"/>
</dbReference>
<organism evidence="7 8">
    <name type="scientific">Stieleria marina</name>
    <dbReference type="NCBI Taxonomy" id="1930275"/>
    <lineage>
        <taxon>Bacteria</taxon>
        <taxon>Pseudomonadati</taxon>
        <taxon>Planctomycetota</taxon>
        <taxon>Planctomycetia</taxon>
        <taxon>Pirellulales</taxon>
        <taxon>Pirellulaceae</taxon>
        <taxon>Stieleria</taxon>
    </lineage>
</organism>
<comment type="cofactor">
    <cofactor evidence="1">
        <name>Zn(2+)</name>
        <dbReference type="ChEBI" id="CHEBI:29105"/>
    </cofactor>
</comment>
<accession>A0A517NLR1</accession>
<keyword evidence="2" id="KW-0479">Metal-binding</keyword>
<dbReference type="AlphaFoldDB" id="A0A517NLR1"/>
<proteinExistence type="predicted"/>
<dbReference type="PANTHER" id="PTHR37326:SF1">
    <property type="entry name" value="BLL3975 PROTEIN"/>
    <property type="match status" value="1"/>
</dbReference>
<feature type="domain" description="Succinylglutamate desuccinylase/Aspartoacylase catalytic" evidence="6">
    <location>
        <begin position="78"/>
        <end position="255"/>
    </location>
</feature>
<evidence type="ECO:0000256" key="5">
    <source>
        <dbReference type="SAM" id="MobiDB-lite"/>
    </source>
</evidence>
<feature type="region of interest" description="Disordered" evidence="5">
    <location>
        <begin position="352"/>
        <end position="373"/>
    </location>
</feature>
<dbReference type="InterPro" id="IPR053138">
    <property type="entry name" value="N-alpha-Ac-DABA_deacetylase"/>
</dbReference>
<name>A0A517NLR1_9BACT</name>
<reference evidence="7 8" key="1">
    <citation type="submission" date="2019-02" db="EMBL/GenBank/DDBJ databases">
        <title>Deep-cultivation of Planctomycetes and their phenomic and genomic characterization uncovers novel biology.</title>
        <authorList>
            <person name="Wiegand S."/>
            <person name="Jogler M."/>
            <person name="Boedeker C."/>
            <person name="Pinto D."/>
            <person name="Vollmers J."/>
            <person name="Rivas-Marin E."/>
            <person name="Kohn T."/>
            <person name="Peeters S.H."/>
            <person name="Heuer A."/>
            <person name="Rast P."/>
            <person name="Oberbeckmann S."/>
            <person name="Bunk B."/>
            <person name="Jeske O."/>
            <person name="Meyerdierks A."/>
            <person name="Storesund J.E."/>
            <person name="Kallscheuer N."/>
            <person name="Luecker S."/>
            <person name="Lage O.M."/>
            <person name="Pohl T."/>
            <person name="Merkel B.J."/>
            <person name="Hornburger P."/>
            <person name="Mueller R.-W."/>
            <person name="Bruemmer F."/>
            <person name="Labrenz M."/>
            <person name="Spormann A.M."/>
            <person name="Op den Camp H."/>
            <person name="Overmann J."/>
            <person name="Amann R."/>
            <person name="Jetten M.S.M."/>
            <person name="Mascher T."/>
            <person name="Medema M.H."/>
            <person name="Devos D.P."/>
            <person name="Kaster A.-K."/>
            <person name="Ovreas L."/>
            <person name="Rohde M."/>
            <person name="Galperin M.Y."/>
            <person name="Jogler C."/>
        </authorList>
    </citation>
    <scope>NUCLEOTIDE SEQUENCE [LARGE SCALE GENOMIC DNA]</scope>
    <source>
        <strain evidence="7 8">K23_9</strain>
    </source>
</reference>
<sequence>MFCNVLTSKVKATFVSPKFDRKLSTRMFSSRKKTPIDNWQGQAVPAGETSNVRLAVSESYSGISLRIPIQIQRAKEDGPVVFITAALHGDELNGTGAIRQLICDSEFELQKGSLILVPILNLLAFDRHSRYLPDRRDLNRCFPGSKTGSLAGRMANQIFEEIVTRSDFGIDLHTASVRRTNYPNVRADCSNPLARDLAFAFGSEFILNSPGPEGAFRREACKAGCSTIVMEGGEVWKVEPAIVHTAVRGIKNILVSLNMIDGDIETPETQFVVEQTKWIRADRGGFLQFHVQPGQIVQKDQPLASNTDLLGTEQSVLVAPFNGVILGMTTLPAISPGEPLCMVGRLPKGTGSDIKEARIETGGPEEQSLEERTLDDLSSNVMVVEKEADDLD</sequence>
<protein>
    <submittedName>
        <fullName evidence="7">Aspartoacylase</fullName>
    </submittedName>
</protein>
<dbReference type="SUPFAM" id="SSF53187">
    <property type="entry name" value="Zn-dependent exopeptidases"/>
    <property type="match status" value="1"/>
</dbReference>
<keyword evidence="3" id="KW-0378">Hydrolase</keyword>
<gene>
    <name evidence="7" type="ORF">K239x_00030</name>
</gene>
<evidence type="ECO:0000259" key="6">
    <source>
        <dbReference type="Pfam" id="PF24827"/>
    </source>
</evidence>
<evidence type="ECO:0000256" key="1">
    <source>
        <dbReference type="ARBA" id="ARBA00001947"/>
    </source>
</evidence>
<dbReference type="GO" id="GO:0046872">
    <property type="term" value="F:metal ion binding"/>
    <property type="evidence" value="ECO:0007669"/>
    <property type="project" value="UniProtKB-KW"/>
</dbReference>